<organism evidence="1 2">
    <name type="scientific">Bythopirellula goksoeyrii</name>
    <dbReference type="NCBI Taxonomy" id="1400387"/>
    <lineage>
        <taxon>Bacteria</taxon>
        <taxon>Pseudomonadati</taxon>
        <taxon>Planctomycetota</taxon>
        <taxon>Planctomycetia</taxon>
        <taxon>Pirellulales</taxon>
        <taxon>Lacipirellulaceae</taxon>
        <taxon>Bythopirellula</taxon>
    </lineage>
</organism>
<accession>A0A5B9QEB0</accession>
<dbReference type="KEGG" id="bgok:Pr1d_46890"/>
<dbReference type="EMBL" id="CP042913">
    <property type="protein sequence ID" value="QEG37348.1"/>
    <property type="molecule type" value="Genomic_DNA"/>
</dbReference>
<reference evidence="1 2" key="1">
    <citation type="submission" date="2019-08" db="EMBL/GenBank/DDBJ databases">
        <title>Deep-cultivation of Planctomycetes and their phenomic and genomic characterization uncovers novel biology.</title>
        <authorList>
            <person name="Wiegand S."/>
            <person name="Jogler M."/>
            <person name="Boedeker C."/>
            <person name="Pinto D."/>
            <person name="Vollmers J."/>
            <person name="Rivas-Marin E."/>
            <person name="Kohn T."/>
            <person name="Peeters S.H."/>
            <person name="Heuer A."/>
            <person name="Rast P."/>
            <person name="Oberbeckmann S."/>
            <person name="Bunk B."/>
            <person name="Jeske O."/>
            <person name="Meyerdierks A."/>
            <person name="Storesund J.E."/>
            <person name="Kallscheuer N."/>
            <person name="Luecker S."/>
            <person name="Lage O.M."/>
            <person name="Pohl T."/>
            <person name="Merkel B.J."/>
            <person name="Hornburger P."/>
            <person name="Mueller R.-W."/>
            <person name="Bruemmer F."/>
            <person name="Labrenz M."/>
            <person name="Spormann A.M."/>
            <person name="Op den Camp H."/>
            <person name="Overmann J."/>
            <person name="Amann R."/>
            <person name="Jetten M.S.M."/>
            <person name="Mascher T."/>
            <person name="Medema M.H."/>
            <person name="Devos D.P."/>
            <person name="Kaster A.-K."/>
            <person name="Ovreas L."/>
            <person name="Rohde M."/>
            <person name="Galperin M.Y."/>
            <person name="Jogler C."/>
        </authorList>
    </citation>
    <scope>NUCLEOTIDE SEQUENCE [LARGE SCALE GENOMIC DNA]</scope>
    <source>
        <strain evidence="1 2">Pr1d</strain>
    </source>
</reference>
<keyword evidence="2" id="KW-1185">Reference proteome</keyword>
<dbReference type="AlphaFoldDB" id="A0A5B9QEB0"/>
<evidence type="ECO:0000313" key="1">
    <source>
        <dbReference type="EMBL" id="QEG37348.1"/>
    </source>
</evidence>
<evidence type="ECO:0000313" key="2">
    <source>
        <dbReference type="Proteomes" id="UP000323917"/>
    </source>
</evidence>
<sequence>MVRRKVEETMILQKSNRALFHKGDCVVFRRMKCNTQPSRRAQNIQAAHHGDDYYYVVEKCWIVAEVLKEGKLLLKTRSGKSHIVDASDPKLRPASIWDKIRYRSRFSQLQLPTAAC</sequence>
<proteinExistence type="predicted"/>
<dbReference type="Proteomes" id="UP000323917">
    <property type="component" value="Chromosome"/>
</dbReference>
<protein>
    <submittedName>
        <fullName evidence="1">Uncharacterized protein</fullName>
    </submittedName>
</protein>
<name>A0A5B9QEB0_9BACT</name>
<gene>
    <name evidence="1" type="ORF">Pr1d_46890</name>
</gene>